<sequence length="702" mass="78167">MEPDNSHEIKDLQHSLRTANLELSLEKSRNSVAIVAKDEEIRKIRVNKCLLQDEINELHEQLEEEQARADELEEALDEVMLQLDQHKAEADSVQNQFRIQAREVTNLKAELRAMENVTSDSNKLLSEKLALNREMSSLRPEVEHLRAQVEANQGLLAEKLSLQRQLTTLQVELENEKRTAARAFVKQGRKVEQDEELRSELEELRNELSREKKDRLKAETAGEKAEKAAEKVQANLDTQQRAAEKIQADLDAQQQVTARVQAKLDKAMAKEATKGSKRDAERDAQREAELEELCRELEHEKGLRQKAEKASQKGGQRDAEIEELRQELEQERRERQKAEKAIKKAGQQPEPQADSMRKELDEEKRERKKAEKEFSKSLAELQGRNTVLDDKLGAFREKLRSTKERLKEAEAKLEKAQNTAPTTKATVKPSIEPAAKLSKNARKRIAASVEPETNLGTPGDGFPAKKFKRATSVAAAGDTSTFSLTPFLNRTGSVLPGSPTEEEEAAEHEATPTALPKKAPNKAALPKTKPLVPSASNKANAKPAPRRKKATAPLLEQVVEEVTEHFPVRDNSEHAATSVPLKDADDGPSKGKSLVPKIKARKSLMSFANFTEEPMAEKKKKRKLGAGSGGGLGKTLFDDDEDVVPAKPMTSKGIFAARALGKSVLGKGPQRPISGGYNMMSEENFTFSPLKKDRRGASILRN</sequence>
<feature type="region of interest" description="Disordered" evidence="2">
    <location>
        <begin position="407"/>
        <end position="463"/>
    </location>
</feature>
<evidence type="ECO:0000256" key="1">
    <source>
        <dbReference type="SAM" id="Coils"/>
    </source>
</evidence>
<feature type="compositionally biased region" description="Basic and acidic residues" evidence="2">
    <location>
        <begin position="355"/>
        <end position="375"/>
    </location>
</feature>
<feature type="region of interest" description="Disordered" evidence="2">
    <location>
        <begin position="208"/>
        <end position="228"/>
    </location>
</feature>
<proteinExistence type="predicted"/>
<keyword evidence="4" id="KW-1185">Reference proteome</keyword>
<evidence type="ECO:0000256" key="2">
    <source>
        <dbReference type="SAM" id="MobiDB-lite"/>
    </source>
</evidence>
<evidence type="ECO:0000313" key="4">
    <source>
        <dbReference type="Proteomes" id="UP000799757"/>
    </source>
</evidence>
<dbReference type="Proteomes" id="UP000799757">
    <property type="component" value="Unassembled WGS sequence"/>
</dbReference>
<feature type="compositionally biased region" description="Low complexity" evidence="2">
    <location>
        <begin position="511"/>
        <end position="543"/>
    </location>
</feature>
<feature type="region of interest" description="Disordered" evidence="2">
    <location>
        <begin position="267"/>
        <end position="385"/>
    </location>
</feature>
<keyword evidence="1" id="KW-0175">Coiled coil</keyword>
<organism evidence="3 4">
    <name type="scientific">Melanomma pulvis-pyrius CBS 109.77</name>
    <dbReference type="NCBI Taxonomy" id="1314802"/>
    <lineage>
        <taxon>Eukaryota</taxon>
        <taxon>Fungi</taxon>
        <taxon>Dikarya</taxon>
        <taxon>Ascomycota</taxon>
        <taxon>Pezizomycotina</taxon>
        <taxon>Dothideomycetes</taxon>
        <taxon>Pleosporomycetidae</taxon>
        <taxon>Pleosporales</taxon>
        <taxon>Melanommataceae</taxon>
        <taxon>Melanomma</taxon>
    </lineage>
</organism>
<accession>A0A6A6WSE1</accession>
<protein>
    <submittedName>
        <fullName evidence="3">Uncharacterized protein</fullName>
    </submittedName>
</protein>
<feature type="coiled-coil region" evidence="1">
    <location>
        <begin position="52"/>
        <end position="103"/>
    </location>
</feature>
<feature type="region of interest" description="Disordered" evidence="2">
    <location>
        <begin position="478"/>
        <end position="640"/>
    </location>
</feature>
<evidence type="ECO:0000313" key="3">
    <source>
        <dbReference type="EMBL" id="KAF2786992.1"/>
    </source>
</evidence>
<dbReference type="OrthoDB" id="20105at2759"/>
<feature type="compositionally biased region" description="Polar residues" evidence="2">
    <location>
        <begin position="478"/>
        <end position="492"/>
    </location>
</feature>
<name>A0A6A6WSE1_9PLEO</name>
<dbReference type="AlphaFoldDB" id="A0A6A6WSE1"/>
<gene>
    <name evidence="3" type="ORF">K505DRAFT_422051</name>
</gene>
<reference evidence="3" key="1">
    <citation type="journal article" date="2020" name="Stud. Mycol.">
        <title>101 Dothideomycetes genomes: a test case for predicting lifestyles and emergence of pathogens.</title>
        <authorList>
            <person name="Haridas S."/>
            <person name="Albert R."/>
            <person name="Binder M."/>
            <person name="Bloem J."/>
            <person name="Labutti K."/>
            <person name="Salamov A."/>
            <person name="Andreopoulos B."/>
            <person name="Baker S."/>
            <person name="Barry K."/>
            <person name="Bills G."/>
            <person name="Bluhm B."/>
            <person name="Cannon C."/>
            <person name="Castanera R."/>
            <person name="Culley D."/>
            <person name="Daum C."/>
            <person name="Ezra D."/>
            <person name="Gonzalez J."/>
            <person name="Henrissat B."/>
            <person name="Kuo A."/>
            <person name="Liang C."/>
            <person name="Lipzen A."/>
            <person name="Lutzoni F."/>
            <person name="Magnuson J."/>
            <person name="Mondo S."/>
            <person name="Nolan M."/>
            <person name="Ohm R."/>
            <person name="Pangilinan J."/>
            <person name="Park H.-J."/>
            <person name="Ramirez L."/>
            <person name="Alfaro M."/>
            <person name="Sun H."/>
            <person name="Tritt A."/>
            <person name="Yoshinaga Y."/>
            <person name="Zwiers L.-H."/>
            <person name="Turgeon B."/>
            <person name="Goodwin S."/>
            <person name="Spatafora J."/>
            <person name="Crous P."/>
            <person name="Grigoriev I."/>
        </authorList>
    </citation>
    <scope>NUCLEOTIDE SEQUENCE</scope>
    <source>
        <strain evidence="3">CBS 109.77</strain>
    </source>
</reference>
<feature type="compositionally biased region" description="Basic and acidic residues" evidence="2">
    <location>
        <begin position="267"/>
        <end position="342"/>
    </location>
</feature>
<dbReference type="EMBL" id="MU002377">
    <property type="protein sequence ID" value="KAF2786992.1"/>
    <property type="molecule type" value="Genomic_DNA"/>
</dbReference>
<feature type="compositionally biased region" description="Basic and acidic residues" evidence="2">
    <location>
        <begin position="562"/>
        <end position="573"/>
    </location>
</feature>